<accession>C3MLS0</accession>
<organism evidence="1 2">
    <name type="scientific">Saccharolobus islandicus (strain L.S.2.15 / Lassen #1)</name>
    <name type="common">Sulfolobus islandicus</name>
    <dbReference type="NCBI Taxonomy" id="429572"/>
    <lineage>
        <taxon>Archaea</taxon>
        <taxon>Thermoproteota</taxon>
        <taxon>Thermoprotei</taxon>
        <taxon>Sulfolobales</taxon>
        <taxon>Sulfolobaceae</taxon>
        <taxon>Saccharolobus</taxon>
    </lineage>
</organism>
<protein>
    <submittedName>
        <fullName evidence="1">PaREP1 family protein</fullName>
    </submittedName>
</protein>
<proteinExistence type="predicted"/>
<reference evidence="1 2" key="1">
    <citation type="journal article" date="2009" name="Proc. Natl. Acad. Sci. U.S.A.">
        <title>Biogeography of the Sulfolobus islandicus pan-genome.</title>
        <authorList>
            <person name="Reno M.L."/>
            <person name="Held N.L."/>
            <person name="Fields C.J."/>
            <person name="Burke P.V."/>
            <person name="Whitaker R.J."/>
        </authorList>
    </citation>
    <scope>NUCLEOTIDE SEQUENCE [LARGE SCALE GENOMIC DNA]</scope>
    <source>
        <strain evidence="2">L.S.2.15 / Lassen #1</strain>
    </source>
</reference>
<evidence type="ECO:0000313" key="1">
    <source>
        <dbReference type="EMBL" id="ACP34668.1"/>
    </source>
</evidence>
<dbReference type="Pfam" id="PF05942">
    <property type="entry name" value="PaREP1"/>
    <property type="match status" value="1"/>
</dbReference>
<gene>
    <name evidence="1" type="ordered locus">LS215_0568</name>
</gene>
<evidence type="ECO:0000313" key="2">
    <source>
        <dbReference type="Proteomes" id="UP000001747"/>
    </source>
</evidence>
<dbReference type="EMBL" id="CP001399">
    <property type="protein sequence ID" value="ACP34668.1"/>
    <property type="molecule type" value="Genomic_DNA"/>
</dbReference>
<name>C3MLS0_SACI2</name>
<dbReference type="PANTHER" id="PTHR34237:SF4">
    <property type="entry name" value="PAREP1 FAMILY PROTEIN"/>
    <property type="match status" value="1"/>
</dbReference>
<dbReference type="AlphaFoldDB" id="C3MLS0"/>
<dbReference type="Gene3D" id="1.20.120.330">
    <property type="entry name" value="Nucleotidyltransferases domain 2"/>
    <property type="match status" value="1"/>
</dbReference>
<dbReference type="HOGENOM" id="CLU_115256_0_1_2"/>
<dbReference type="Proteomes" id="UP000001747">
    <property type="component" value="Chromosome"/>
</dbReference>
<dbReference type="PANTHER" id="PTHR34237">
    <property type="entry name" value="PAREP8-RELATED"/>
    <property type="match status" value="1"/>
</dbReference>
<dbReference type="KEGG" id="sis:LS215_0568"/>
<sequence length="157" mass="17784">MMEELIKKAEEMGIDVEDLIITAMSRKDPQEGIKLRLTLARKYMAEAEEYLKKGDSVQASEKAYKVAEEVVKALAEKFNLPEYQQAVKEGRWYAYTLGSASASLSKMLGEWIVNGWSSAYFLHVWGFHESKLSTNDVIPYIEGVRKLLENAEKVIGS</sequence>
<dbReference type="InterPro" id="IPR010268">
    <property type="entry name" value="PaREP1"/>
</dbReference>